<dbReference type="RefSeq" id="WP_127096259.1">
    <property type="nucleotide sequence ID" value="NZ_CP031423.1"/>
</dbReference>
<proteinExistence type="predicted"/>
<dbReference type="InterPro" id="IPR006976">
    <property type="entry name" value="VanZ-like"/>
</dbReference>
<sequence>MTRTSSPVHLLPRTRTAPMAPRLLAAALATAVVAALTLAPRRLVAPARGAFLERVDLAVPTLAGLPSLSVDTVLNALLFVPFGAAVALLLGRWWLLAIPAGFGLSAAVEFAQEGIPGRVPDLADVLWNGAGSLIGAVLAASAMGLWWLVRRARRGLRRDGWRAVGR</sequence>
<accession>A0A3S9WCG5</accession>
<evidence type="ECO:0000259" key="2">
    <source>
        <dbReference type="Pfam" id="PF04892"/>
    </source>
</evidence>
<evidence type="ECO:0000313" key="3">
    <source>
        <dbReference type="EMBL" id="AZS37741.1"/>
    </source>
</evidence>
<evidence type="ECO:0000256" key="1">
    <source>
        <dbReference type="SAM" id="Phobius"/>
    </source>
</evidence>
<name>A0A3S9WCG5_9MICO</name>
<dbReference type="AlphaFoldDB" id="A0A3S9WCG5"/>
<feature type="transmembrane region" description="Helical" evidence="1">
    <location>
        <begin position="127"/>
        <end position="149"/>
    </location>
</feature>
<evidence type="ECO:0000313" key="4">
    <source>
        <dbReference type="Proteomes" id="UP000276888"/>
    </source>
</evidence>
<dbReference type="EMBL" id="CP031423">
    <property type="protein sequence ID" value="AZS37741.1"/>
    <property type="molecule type" value="Genomic_DNA"/>
</dbReference>
<feature type="domain" description="VanZ-like" evidence="2">
    <location>
        <begin position="70"/>
        <end position="140"/>
    </location>
</feature>
<dbReference type="OrthoDB" id="3787741at2"/>
<organism evidence="3 4">
    <name type="scientific">Microbacterium lemovicicum</name>
    <dbReference type="NCBI Taxonomy" id="1072463"/>
    <lineage>
        <taxon>Bacteria</taxon>
        <taxon>Bacillati</taxon>
        <taxon>Actinomycetota</taxon>
        <taxon>Actinomycetes</taxon>
        <taxon>Micrococcales</taxon>
        <taxon>Microbacteriaceae</taxon>
        <taxon>Microbacterium</taxon>
    </lineage>
</organism>
<keyword evidence="1" id="KW-0472">Membrane</keyword>
<gene>
    <name evidence="3" type="ORF">CVS47_02387</name>
</gene>
<keyword evidence="4" id="KW-1185">Reference proteome</keyword>
<dbReference type="Pfam" id="PF04892">
    <property type="entry name" value="VanZ"/>
    <property type="match status" value="1"/>
</dbReference>
<reference evidence="3 4" key="1">
    <citation type="submission" date="2018-08" db="EMBL/GenBank/DDBJ databases">
        <title>Microbacterium lemovicicum sp. nov., a bacterium isolated from a natural uranium-rich soil.</title>
        <authorList>
            <person name="ORTET P."/>
        </authorList>
    </citation>
    <scope>NUCLEOTIDE SEQUENCE [LARGE SCALE GENOMIC DNA]</scope>
    <source>
        <strain evidence="3 4">Viu22</strain>
    </source>
</reference>
<dbReference type="Proteomes" id="UP000276888">
    <property type="component" value="Chromosome"/>
</dbReference>
<keyword evidence="1" id="KW-1133">Transmembrane helix</keyword>
<dbReference type="KEGG" id="mlv:CVS47_02387"/>
<feature type="transmembrane region" description="Helical" evidence="1">
    <location>
        <begin position="95"/>
        <end position="115"/>
    </location>
</feature>
<keyword evidence="1" id="KW-0812">Transmembrane</keyword>
<protein>
    <recommendedName>
        <fullName evidence="2">VanZ-like domain-containing protein</fullName>
    </recommendedName>
</protein>